<dbReference type="InterPro" id="IPR029063">
    <property type="entry name" value="SAM-dependent_MTases_sf"/>
</dbReference>
<feature type="compositionally biased region" description="Acidic residues" evidence="1">
    <location>
        <begin position="1"/>
        <end position="14"/>
    </location>
</feature>
<dbReference type="GO" id="GO:0032259">
    <property type="term" value="P:methylation"/>
    <property type="evidence" value="ECO:0007669"/>
    <property type="project" value="UniProtKB-KW"/>
</dbReference>
<feature type="region of interest" description="Disordered" evidence="1">
    <location>
        <begin position="1"/>
        <end position="35"/>
    </location>
</feature>
<proteinExistence type="predicted"/>
<dbReference type="CDD" id="cd02440">
    <property type="entry name" value="AdoMet_MTases"/>
    <property type="match status" value="1"/>
</dbReference>
<dbReference type="AlphaFoldDB" id="A0A2R5GZL5"/>
<dbReference type="PANTHER" id="PTHR14614">
    <property type="entry name" value="HEPATOCELLULAR CARCINOMA-ASSOCIATED ANTIGEN"/>
    <property type="match status" value="1"/>
</dbReference>
<evidence type="ECO:0000313" key="3">
    <source>
        <dbReference type="Proteomes" id="UP000241890"/>
    </source>
</evidence>
<evidence type="ECO:0000313" key="2">
    <source>
        <dbReference type="EMBL" id="GBG34213.1"/>
    </source>
</evidence>
<dbReference type="PANTHER" id="PTHR14614:SF157">
    <property type="entry name" value="METHYLTRANSFERASE TYPE 12 DOMAIN-CONTAINING PROTEIN"/>
    <property type="match status" value="1"/>
</dbReference>
<keyword evidence="2" id="KW-0808">Transferase</keyword>
<dbReference type="GO" id="GO:0008168">
    <property type="term" value="F:methyltransferase activity"/>
    <property type="evidence" value="ECO:0007669"/>
    <property type="project" value="UniProtKB-KW"/>
</dbReference>
<evidence type="ECO:0000256" key="1">
    <source>
        <dbReference type="SAM" id="MobiDB-lite"/>
    </source>
</evidence>
<accession>A0A2R5GZL5</accession>
<dbReference type="EMBL" id="BEYU01000184">
    <property type="protein sequence ID" value="GBG34213.1"/>
    <property type="molecule type" value="Genomic_DNA"/>
</dbReference>
<protein>
    <submittedName>
        <fullName evidence="2">Protein-lysine methyltransferase METTL21C</fullName>
    </submittedName>
</protein>
<dbReference type="OrthoDB" id="413520at2759"/>
<reference evidence="2 3" key="1">
    <citation type="submission" date="2017-12" db="EMBL/GenBank/DDBJ databases">
        <title>Sequencing, de novo assembly and annotation of complete genome of a new Thraustochytrid species, strain FCC1311.</title>
        <authorList>
            <person name="Sedici K."/>
            <person name="Godart F."/>
            <person name="Aiese Cigliano R."/>
            <person name="Sanseverino W."/>
            <person name="Barakat M."/>
            <person name="Ortet P."/>
            <person name="Marechal E."/>
            <person name="Cagnac O."/>
            <person name="Amato A."/>
        </authorList>
    </citation>
    <scope>NUCLEOTIDE SEQUENCE [LARGE SCALE GENOMIC DNA]</scope>
</reference>
<dbReference type="Gene3D" id="3.40.50.150">
    <property type="entry name" value="Vaccinia Virus protein VP39"/>
    <property type="match status" value="1"/>
</dbReference>
<dbReference type="Pfam" id="PF10294">
    <property type="entry name" value="Methyltransf_16"/>
    <property type="match status" value="1"/>
</dbReference>
<comment type="caution">
    <text evidence="2">The sequence shown here is derived from an EMBL/GenBank/DDBJ whole genome shotgun (WGS) entry which is preliminary data.</text>
</comment>
<organism evidence="2 3">
    <name type="scientific">Hondaea fermentalgiana</name>
    <dbReference type="NCBI Taxonomy" id="2315210"/>
    <lineage>
        <taxon>Eukaryota</taxon>
        <taxon>Sar</taxon>
        <taxon>Stramenopiles</taxon>
        <taxon>Bigyra</taxon>
        <taxon>Labyrinthulomycetes</taxon>
        <taxon>Thraustochytrida</taxon>
        <taxon>Thraustochytriidae</taxon>
        <taxon>Hondaea</taxon>
    </lineage>
</organism>
<dbReference type="SUPFAM" id="SSF53335">
    <property type="entry name" value="S-adenosyl-L-methionine-dependent methyltransferases"/>
    <property type="match status" value="1"/>
</dbReference>
<dbReference type="InterPro" id="IPR019410">
    <property type="entry name" value="Methyltransf_16"/>
</dbReference>
<keyword evidence="2" id="KW-0489">Methyltransferase</keyword>
<sequence>MAEEEEMELPELAESEVPLAAGGLPAEEEEGEERAQKPARIVKLVHLRDPKAGVFSQAKKQFFWGTSLLTASFVNALDLSAEAAAGKDIEVLEIGGGSGLCSLTAALVGAASVRMTDLVPDALRVCEKSAAANALSNITFAKLDWNAPETVPESAFDLVIGSDILFYRGTVAPVARAFAQALRPGGIGILSDPCRCNTDDFIAKLEELGIVAETHLFRPRMLARGRDLGPKAFVNVKKVKLIVFRRPLEETDATEDAHDILWAQVQAALPKFTRPELEVELEALGLAPTSS</sequence>
<name>A0A2R5GZL5_9STRA</name>
<gene>
    <name evidence="2" type="ORF">FCC1311_104372</name>
</gene>
<dbReference type="InParanoid" id="A0A2R5GZL5"/>
<keyword evidence="3" id="KW-1185">Reference proteome</keyword>
<dbReference type="Proteomes" id="UP000241890">
    <property type="component" value="Unassembled WGS sequence"/>
</dbReference>
<feature type="compositionally biased region" description="Low complexity" evidence="1">
    <location>
        <begin position="15"/>
        <end position="25"/>
    </location>
</feature>